<dbReference type="AlphaFoldDB" id="A0A8S4REZ7"/>
<keyword evidence="3" id="KW-0472">Membrane</keyword>
<feature type="chain" id="PRO_5035755275" description="5'-nucleotidase" evidence="4">
    <location>
        <begin position="20"/>
        <end position="207"/>
    </location>
</feature>
<dbReference type="InterPro" id="IPR006179">
    <property type="entry name" value="5_nucleotidase/apyrase"/>
</dbReference>
<name>A0A8S4REZ7_9NEOP</name>
<accession>A0A8S4REZ7</accession>
<keyword evidence="6" id="KW-1185">Reference proteome</keyword>
<protein>
    <recommendedName>
        <fullName evidence="2">5'-nucleotidase</fullName>
        <ecNumber evidence="2">3.1.3.5</ecNumber>
    </recommendedName>
</protein>
<evidence type="ECO:0000313" key="6">
    <source>
        <dbReference type="Proteomes" id="UP000838756"/>
    </source>
</evidence>
<dbReference type="OrthoDB" id="7722975at2759"/>
<evidence type="ECO:0000313" key="5">
    <source>
        <dbReference type="EMBL" id="CAH2236059.1"/>
    </source>
</evidence>
<dbReference type="GO" id="GO:0008253">
    <property type="term" value="F:5'-nucleotidase activity"/>
    <property type="evidence" value="ECO:0007669"/>
    <property type="project" value="UniProtKB-EC"/>
</dbReference>
<keyword evidence="4" id="KW-0732">Signal</keyword>
<evidence type="ECO:0000256" key="2">
    <source>
        <dbReference type="ARBA" id="ARBA00012643"/>
    </source>
</evidence>
<dbReference type="SUPFAM" id="SSF56300">
    <property type="entry name" value="Metallo-dependent phosphatases"/>
    <property type="match status" value="1"/>
</dbReference>
<dbReference type="Gene3D" id="3.60.21.10">
    <property type="match status" value="1"/>
</dbReference>
<comment type="catalytic activity">
    <reaction evidence="1">
        <text>a ribonucleoside 5'-phosphate + H2O = a ribonucleoside + phosphate</text>
        <dbReference type="Rhea" id="RHEA:12484"/>
        <dbReference type="ChEBI" id="CHEBI:15377"/>
        <dbReference type="ChEBI" id="CHEBI:18254"/>
        <dbReference type="ChEBI" id="CHEBI:43474"/>
        <dbReference type="ChEBI" id="CHEBI:58043"/>
        <dbReference type="EC" id="3.1.3.5"/>
    </reaction>
</comment>
<evidence type="ECO:0000256" key="1">
    <source>
        <dbReference type="ARBA" id="ARBA00000815"/>
    </source>
</evidence>
<dbReference type="Proteomes" id="UP000838756">
    <property type="component" value="Unassembled WGS sequence"/>
</dbReference>
<dbReference type="EC" id="3.1.3.5" evidence="2"/>
<keyword evidence="3" id="KW-0812">Transmembrane</keyword>
<dbReference type="PANTHER" id="PTHR11575:SF24">
    <property type="entry name" value="5'-NUCLEOTIDASE"/>
    <property type="match status" value="1"/>
</dbReference>
<sequence length="207" mass="22883">MARLPHITTVLAVVALSSSSIVKSPADDGQNFELLILHNNDMHARFEQTSQLSGACTTADREAGKCYGGFPRVAHVVKEARKAAASGEGPPVLYLNAGDTYTGTAWFTVYKWKVAAEFLNALQPDAVNGIEDPYVKALKLMVKVLFMVETRYETIYYGVIYVMSLPILLHMTLRTYAFAMLACVVLVYTKSDTKYRSVFPQDIQSIA</sequence>
<dbReference type="GO" id="GO:0005886">
    <property type="term" value="C:plasma membrane"/>
    <property type="evidence" value="ECO:0007669"/>
    <property type="project" value="TreeGrafter"/>
</dbReference>
<organism evidence="5 6">
    <name type="scientific">Pararge aegeria aegeria</name>
    <dbReference type="NCBI Taxonomy" id="348720"/>
    <lineage>
        <taxon>Eukaryota</taxon>
        <taxon>Metazoa</taxon>
        <taxon>Ecdysozoa</taxon>
        <taxon>Arthropoda</taxon>
        <taxon>Hexapoda</taxon>
        <taxon>Insecta</taxon>
        <taxon>Pterygota</taxon>
        <taxon>Neoptera</taxon>
        <taxon>Endopterygota</taxon>
        <taxon>Lepidoptera</taxon>
        <taxon>Glossata</taxon>
        <taxon>Ditrysia</taxon>
        <taxon>Papilionoidea</taxon>
        <taxon>Nymphalidae</taxon>
        <taxon>Satyrinae</taxon>
        <taxon>Satyrini</taxon>
        <taxon>Parargina</taxon>
        <taxon>Pararge</taxon>
    </lineage>
</organism>
<feature type="transmembrane region" description="Helical" evidence="3">
    <location>
        <begin position="155"/>
        <end position="188"/>
    </location>
</feature>
<comment type="caution">
    <text evidence="5">The sequence shown here is derived from an EMBL/GenBank/DDBJ whole genome shotgun (WGS) entry which is preliminary data.</text>
</comment>
<keyword evidence="3" id="KW-1133">Transmembrane helix</keyword>
<dbReference type="GO" id="GO:0006196">
    <property type="term" value="P:AMP catabolic process"/>
    <property type="evidence" value="ECO:0007669"/>
    <property type="project" value="TreeGrafter"/>
</dbReference>
<dbReference type="EMBL" id="CAKXAJ010025178">
    <property type="protein sequence ID" value="CAH2236059.1"/>
    <property type="molecule type" value="Genomic_DNA"/>
</dbReference>
<proteinExistence type="predicted"/>
<feature type="signal peptide" evidence="4">
    <location>
        <begin position="1"/>
        <end position="19"/>
    </location>
</feature>
<dbReference type="PANTHER" id="PTHR11575">
    <property type="entry name" value="5'-NUCLEOTIDASE-RELATED"/>
    <property type="match status" value="1"/>
</dbReference>
<reference evidence="5" key="1">
    <citation type="submission" date="2022-03" db="EMBL/GenBank/DDBJ databases">
        <authorList>
            <person name="Lindestad O."/>
        </authorList>
    </citation>
    <scope>NUCLEOTIDE SEQUENCE</scope>
</reference>
<evidence type="ECO:0000256" key="3">
    <source>
        <dbReference type="SAM" id="Phobius"/>
    </source>
</evidence>
<gene>
    <name evidence="5" type="primary">jg7347</name>
    <name evidence="5" type="ORF">PAEG_LOCUS13552</name>
</gene>
<evidence type="ECO:0000256" key="4">
    <source>
        <dbReference type="SAM" id="SignalP"/>
    </source>
</evidence>
<dbReference type="InterPro" id="IPR029052">
    <property type="entry name" value="Metallo-depent_PP-like"/>
</dbReference>